<proteinExistence type="predicted"/>
<name>A0A838Y1L5_9NEIS</name>
<reference evidence="2 3" key="1">
    <citation type="submission" date="2020-07" db="EMBL/GenBank/DDBJ databases">
        <title>Draft genome sequence of violacein-producing bacteria and related species.</title>
        <authorList>
            <person name="Wilson H.S."/>
            <person name="De Leon M.E."/>
        </authorList>
    </citation>
    <scope>NUCLEOTIDE SEQUENCE [LARGE SCALE GENOMIC DNA]</scope>
    <source>
        <strain evidence="2 3">HSC-21Su07</strain>
    </source>
</reference>
<feature type="compositionally biased region" description="Low complexity" evidence="1">
    <location>
        <begin position="51"/>
        <end position="69"/>
    </location>
</feature>
<dbReference type="EMBL" id="JACERN010000031">
    <property type="protein sequence ID" value="MBA4709083.1"/>
    <property type="molecule type" value="Genomic_DNA"/>
</dbReference>
<dbReference type="AlphaFoldDB" id="A0A838Y1L5"/>
<evidence type="ECO:0000256" key="1">
    <source>
        <dbReference type="SAM" id="MobiDB-lite"/>
    </source>
</evidence>
<accession>A0A838Y1L5</accession>
<dbReference type="Proteomes" id="UP000545606">
    <property type="component" value="Unassembled WGS sequence"/>
</dbReference>
<evidence type="ECO:0000313" key="3">
    <source>
        <dbReference type="Proteomes" id="UP000545606"/>
    </source>
</evidence>
<feature type="region of interest" description="Disordered" evidence="1">
    <location>
        <begin position="1"/>
        <end position="88"/>
    </location>
</feature>
<organism evidence="2 3">
    <name type="scientific">Aquitalea aquatica</name>
    <dbReference type="NCBI Taxonomy" id="3044273"/>
    <lineage>
        <taxon>Bacteria</taxon>
        <taxon>Pseudomonadati</taxon>
        <taxon>Pseudomonadota</taxon>
        <taxon>Betaproteobacteria</taxon>
        <taxon>Neisseriales</taxon>
        <taxon>Chromobacteriaceae</taxon>
        <taxon>Aquitalea</taxon>
    </lineage>
</organism>
<protein>
    <submittedName>
        <fullName evidence="2">Uncharacterized protein</fullName>
    </submittedName>
</protein>
<keyword evidence="3" id="KW-1185">Reference proteome</keyword>
<sequence>MSIAPISASAGQSVAPVSSKSVASTSDTDNDTKTSSAQPKPIVDKVTISPAAKALQEATETAAQTAKEANSGDAQAKRKLATENASKA</sequence>
<evidence type="ECO:0000313" key="2">
    <source>
        <dbReference type="EMBL" id="MBA4709083.1"/>
    </source>
</evidence>
<feature type="compositionally biased region" description="Low complexity" evidence="1">
    <location>
        <begin position="13"/>
        <end position="27"/>
    </location>
</feature>
<comment type="caution">
    <text evidence="2">The sequence shown here is derived from an EMBL/GenBank/DDBJ whole genome shotgun (WGS) entry which is preliminary data.</text>
</comment>
<gene>
    <name evidence="2" type="ORF">H2Z84_11930</name>
</gene>
<dbReference type="RefSeq" id="WP_181836166.1">
    <property type="nucleotide sequence ID" value="NZ_JACERN010000031.1"/>
</dbReference>